<dbReference type="Pfam" id="PF00026">
    <property type="entry name" value="Asp"/>
    <property type="match status" value="1"/>
</dbReference>
<dbReference type="GO" id="GO:0006508">
    <property type="term" value="P:proteolysis"/>
    <property type="evidence" value="ECO:0007669"/>
    <property type="project" value="UniProtKB-KW"/>
</dbReference>
<dbReference type="AlphaFoldDB" id="A0AAE0P4I0"/>
<dbReference type="Gene3D" id="2.40.70.10">
    <property type="entry name" value="Acid Proteases"/>
    <property type="match status" value="2"/>
</dbReference>
<dbReference type="InterPro" id="IPR001461">
    <property type="entry name" value="Aspartic_peptidase_A1"/>
</dbReference>
<proteinExistence type="inferred from homology"/>
<evidence type="ECO:0000259" key="11">
    <source>
        <dbReference type="PROSITE" id="PS51767"/>
    </source>
</evidence>
<evidence type="ECO:0000256" key="4">
    <source>
        <dbReference type="ARBA" id="ARBA00022750"/>
    </source>
</evidence>
<evidence type="ECO:0000256" key="6">
    <source>
        <dbReference type="PIRSR" id="PIRSR601461-1"/>
    </source>
</evidence>
<accession>A0AAE0P4I0</accession>
<evidence type="ECO:0000256" key="7">
    <source>
        <dbReference type="PIRSR" id="PIRSR601461-2"/>
    </source>
</evidence>
<dbReference type="InterPro" id="IPR033876">
    <property type="entry name" value="SAP-like"/>
</dbReference>
<dbReference type="PRINTS" id="PR00792">
    <property type="entry name" value="PEPSIN"/>
</dbReference>
<dbReference type="PROSITE" id="PS51767">
    <property type="entry name" value="PEPTIDASE_A1"/>
    <property type="match status" value="1"/>
</dbReference>
<gene>
    <name evidence="12" type="ORF">B0H63DRAFT_443456</name>
</gene>
<keyword evidence="7" id="KW-1015">Disulfide bond</keyword>
<keyword evidence="13" id="KW-1185">Reference proteome</keyword>
<evidence type="ECO:0000313" key="13">
    <source>
        <dbReference type="Proteomes" id="UP001285441"/>
    </source>
</evidence>
<keyword evidence="2 8" id="KW-0645">Protease</keyword>
<feature type="chain" id="PRO_5042254411" evidence="10">
    <location>
        <begin position="24"/>
        <end position="453"/>
    </location>
</feature>
<feature type="signal peptide" evidence="10">
    <location>
        <begin position="1"/>
        <end position="23"/>
    </location>
</feature>
<organism evidence="12 13">
    <name type="scientific">Podospora didyma</name>
    <dbReference type="NCBI Taxonomy" id="330526"/>
    <lineage>
        <taxon>Eukaryota</taxon>
        <taxon>Fungi</taxon>
        <taxon>Dikarya</taxon>
        <taxon>Ascomycota</taxon>
        <taxon>Pezizomycotina</taxon>
        <taxon>Sordariomycetes</taxon>
        <taxon>Sordariomycetidae</taxon>
        <taxon>Sordariales</taxon>
        <taxon>Podosporaceae</taxon>
        <taxon>Podospora</taxon>
    </lineage>
</organism>
<dbReference type="Proteomes" id="UP001285441">
    <property type="component" value="Unassembled WGS sequence"/>
</dbReference>
<feature type="region of interest" description="Disordered" evidence="9">
    <location>
        <begin position="94"/>
        <end position="114"/>
    </location>
</feature>
<protein>
    <submittedName>
        <fullName evidence="12">Aspartic peptidase domain-containing protein</fullName>
    </submittedName>
</protein>
<evidence type="ECO:0000256" key="8">
    <source>
        <dbReference type="RuleBase" id="RU000454"/>
    </source>
</evidence>
<keyword evidence="5 8" id="KW-0378">Hydrolase</keyword>
<comment type="similarity">
    <text evidence="1 8">Belongs to the peptidase A1 family.</text>
</comment>
<dbReference type="InterPro" id="IPR033121">
    <property type="entry name" value="PEPTIDASE_A1"/>
</dbReference>
<comment type="caution">
    <text evidence="12">The sequence shown here is derived from an EMBL/GenBank/DDBJ whole genome shotgun (WGS) entry which is preliminary data.</text>
</comment>
<feature type="disulfide bond" evidence="7">
    <location>
        <begin position="317"/>
        <end position="351"/>
    </location>
</feature>
<dbReference type="SUPFAM" id="SSF50630">
    <property type="entry name" value="Acid proteases"/>
    <property type="match status" value="1"/>
</dbReference>
<evidence type="ECO:0000256" key="10">
    <source>
        <dbReference type="SAM" id="SignalP"/>
    </source>
</evidence>
<reference evidence="12" key="2">
    <citation type="submission" date="2023-06" db="EMBL/GenBank/DDBJ databases">
        <authorList>
            <consortium name="Lawrence Berkeley National Laboratory"/>
            <person name="Haridas S."/>
            <person name="Hensen N."/>
            <person name="Bonometti L."/>
            <person name="Westerberg I."/>
            <person name="Brannstrom I.O."/>
            <person name="Guillou S."/>
            <person name="Cros-Aarteil S."/>
            <person name="Calhoun S."/>
            <person name="Kuo A."/>
            <person name="Mondo S."/>
            <person name="Pangilinan J."/>
            <person name="Riley R."/>
            <person name="LaButti K."/>
            <person name="Andreopoulos B."/>
            <person name="Lipzen A."/>
            <person name="Chen C."/>
            <person name="Yanf M."/>
            <person name="Daum C."/>
            <person name="Ng V."/>
            <person name="Clum A."/>
            <person name="Steindorff A."/>
            <person name="Ohm R."/>
            <person name="Martin F."/>
            <person name="Silar P."/>
            <person name="Natvig D."/>
            <person name="Lalanne C."/>
            <person name="Gautier V."/>
            <person name="Ament-velasquez S.L."/>
            <person name="Kruys A."/>
            <person name="Hutchinson M.I."/>
            <person name="Powell A.J."/>
            <person name="Barry K."/>
            <person name="Miller A.N."/>
            <person name="Grigoriev I.V."/>
            <person name="Debuchy R."/>
            <person name="Gladieux P."/>
            <person name="Thoren M.H."/>
            <person name="Johannesson H."/>
        </authorList>
    </citation>
    <scope>NUCLEOTIDE SEQUENCE</scope>
    <source>
        <strain evidence="12">CBS 232.78</strain>
    </source>
</reference>
<keyword evidence="3 10" id="KW-0732">Signal</keyword>
<dbReference type="PANTHER" id="PTHR47966">
    <property type="entry name" value="BETA-SITE APP-CLEAVING ENZYME, ISOFORM A-RELATED"/>
    <property type="match status" value="1"/>
</dbReference>
<keyword evidence="4 8" id="KW-0064">Aspartyl protease</keyword>
<dbReference type="InterPro" id="IPR001969">
    <property type="entry name" value="Aspartic_peptidase_AS"/>
</dbReference>
<dbReference type="InterPro" id="IPR021109">
    <property type="entry name" value="Peptidase_aspartic_dom_sf"/>
</dbReference>
<sequence>MCFTAFLLPLLVAILLPATGSNASVLLPTGGNITSLARRGVESTLFNVSTTSYLIQLAIGTPGQSVKVAIDTGSDELWVDPNCRDRTLELDQMQECSSDGTYTPKTSSSSNQNVTTAETNTIHYGKGAVKIVYFRDNIALSDTGSAAGGSSVTNAQFGVASASTELNEGILGLGFGRGANLNYSNFIDELADQQVTNSRAFSVALGSADASNGGVIIFGGVDTKKFTGKLQSNPLLPPQFTGDIHRYYVQMNSTQLRDGTTGSTKTYSNGNPNNKPIAVVLDSGSSLSYLPLTMLTAMAADFDGVVDVKDGIVVVPCSNRSLNSTLVFNFGSGTISVPARDFVVPVDSENCILGAGPSDPSSGLTALLGDTFMRSAYVVFDQTTKTISLAQYANCGQNPQTIPATGAGNFVGECDASAAASAHNNAAAAVPGHRAGLCAVLVAFAAGIVAVVL</sequence>
<dbReference type="EMBL" id="JAULSW010000001">
    <property type="protein sequence ID" value="KAK3393192.1"/>
    <property type="molecule type" value="Genomic_DNA"/>
</dbReference>
<evidence type="ECO:0000313" key="12">
    <source>
        <dbReference type="EMBL" id="KAK3393192.1"/>
    </source>
</evidence>
<feature type="domain" description="Peptidase A1" evidence="11">
    <location>
        <begin position="53"/>
        <end position="390"/>
    </location>
</feature>
<dbReference type="PROSITE" id="PS00141">
    <property type="entry name" value="ASP_PROTEASE"/>
    <property type="match status" value="1"/>
</dbReference>
<dbReference type="CDD" id="cd05474">
    <property type="entry name" value="SAP_like"/>
    <property type="match status" value="1"/>
</dbReference>
<dbReference type="GO" id="GO:0004190">
    <property type="term" value="F:aspartic-type endopeptidase activity"/>
    <property type="evidence" value="ECO:0007669"/>
    <property type="project" value="UniProtKB-KW"/>
</dbReference>
<evidence type="ECO:0000256" key="5">
    <source>
        <dbReference type="ARBA" id="ARBA00022801"/>
    </source>
</evidence>
<evidence type="ECO:0000256" key="1">
    <source>
        <dbReference type="ARBA" id="ARBA00007447"/>
    </source>
</evidence>
<evidence type="ECO:0000256" key="2">
    <source>
        <dbReference type="ARBA" id="ARBA00022670"/>
    </source>
</evidence>
<name>A0AAE0P4I0_9PEZI</name>
<feature type="active site" evidence="6">
    <location>
        <position position="282"/>
    </location>
</feature>
<feature type="active site" evidence="6">
    <location>
        <position position="71"/>
    </location>
</feature>
<reference evidence="12" key="1">
    <citation type="journal article" date="2023" name="Mol. Phylogenet. Evol.">
        <title>Genome-scale phylogeny and comparative genomics of the fungal order Sordariales.</title>
        <authorList>
            <person name="Hensen N."/>
            <person name="Bonometti L."/>
            <person name="Westerberg I."/>
            <person name="Brannstrom I.O."/>
            <person name="Guillou S."/>
            <person name="Cros-Aarteil S."/>
            <person name="Calhoun S."/>
            <person name="Haridas S."/>
            <person name="Kuo A."/>
            <person name="Mondo S."/>
            <person name="Pangilinan J."/>
            <person name="Riley R."/>
            <person name="LaButti K."/>
            <person name="Andreopoulos B."/>
            <person name="Lipzen A."/>
            <person name="Chen C."/>
            <person name="Yan M."/>
            <person name="Daum C."/>
            <person name="Ng V."/>
            <person name="Clum A."/>
            <person name="Steindorff A."/>
            <person name="Ohm R.A."/>
            <person name="Martin F."/>
            <person name="Silar P."/>
            <person name="Natvig D.O."/>
            <person name="Lalanne C."/>
            <person name="Gautier V."/>
            <person name="Ament-Velasquez S.L."/>
            <person name="Kruys A."/>
            <person name="Hutchinson M.I."/>
            <person name="Powell A.J."/>
            <person name="Barry K."/>
            <person name="Miller A.N."/>
            <person name="Grigoriev I.V."/>
            <person name="Debuchy R."/>
            <person name="Gladieux P."/>
            <person name="Hiltunen Thoren M."/>
            <person name="Johannesson H."/>
        </authorList>
    </citation>
    <scope>NUCLEOTIDE SEQUENCE</scope>
    <source>
        <strain evidence="12">CBS 232.78</strain>
    </source>
</reference>
<evidence type="ECO:0000256" key="3">
    <source>
        <dbReference type="ARBA" id="ARBA00022729"/>
    </source>
</evidence>
<evidence type="ECO:0000256" key="9">
    <source>
        <dbReference type="SAM" id="MobiDB-lite"/>
    </source>
</evidence>
<dbReference type="PANTHER" id="PTHR47966:SF65">
    <property type="entry name" value="ASPARTIC-TYPE ENDOPEPTIDASE"/>
    <property type="match status" value="1"/>
</dbReference>